<gene>
    <name evidence="2" type="ORF">ALFOR1_20429</name>
</gene>
<sequence length="102" mass="11349">MSNSNLQQLHVLCLQMYQEGKTPTVGILRSKAPFKVSVTEAIEAIKRFNAHKPQLDATGKEAQPSQSTSLNTHRPDSLQARVETLEKEVAELKQALLKLMHA</sequence>
<dbReference type="Proteomes" id="UP000509458">
    <property type="component" value="Chromosome"/>
</dbReference>
<name>A0A6T9XY02_ALTMA</name>
<evidence type="ECO:0000313" key="3">
    <source>
        <dbReference type="Proteomes" id="UP000509458"/>
    </source>
</evidence>
<feature type="region of interest" description="Disordered" evidence="1">
    <location>
        <begin position="52"/>
        <end position="76"/>
    </location>
</feature>
<dbReference type="RefSeq" id="WP_179982589.1">
    <property type="nucleotide sequence ID" value="NZ_LR812090.1"/>
</dbReference>
<feature type="compositionally biased region" description="Polar residues" evidence="1">
    <location>
        <begin position="63"/>
        <end position="72"/>
    </location>
</feature>
<protein>
    <recommendedName>
        <fullName evidence="4">KfrA N-terminal DNA-binding domain-containing protein</fullName>
    </recommendedName>
</protein>
<accession>A0A6T9XY02</accession>
<evidence type="ECO:0000313" key="2">
    <source>
        <dbReference type="EMBL" id="CAB9492966.1"/>
    </source>
</evidence>
<dbReference type="AlphaFoldDB" id="A0A6T9XY02"/>
<reference evidence="2 3" key="1">
    <citation type="submission" date="2020-06" db="EMBL/GenBank/DDBJ databases">
        <authorList>
            <person name="Duchaud E."/>
        </authorList>
    </citation>
    <scope>NUCLEOTIDE SEQUENCE [LARGE SCALE GENOMIC DNA]</scope>
    <source>
        <strain evidence="2">Alteromonas fortis</strain>
    </source>
</reference>
<evidence type="ECO:0008006" key="4">
    <source>
        <dbReference type="Google" id="ProtNLM"/>
    </source>
</evidence>
<evidence type="ECO:0000256" key="1">
    <source>
        <dbReference type="SAM" id="MobiDB-lite"/>
    </source>
</evidence>
<organism evidence="2 3">
    <name type="scientific">Alteromonas macleodii</name>
    <name type="common">Pseudoalteromonas macleodii</name>
    <dbReference type="NCBI Taxonomy" id="28108"/>
    <lineage>
        <taxon>Bacteria</taxon>
        <taxon>Pseudomonadati</taxon>
        <taxon>Pseudomonadota</taxon>
        <taxon>Gammaproteobacteria</taxon>
        <taxon>Alteromonadales</taxon>
        <taxon>Alteromonadaceae</taxon>
        <taxon>Alteromonas/Salinimonas group</taxon>
        <taxon>Alteromonas</taxon>
    </lineage>
</organism>
<proteinExistence type="predicted"/>
<dbReference type="EMBL" id="LR812090">
    <property type="protein sequence ID" value="CAB9492966.1"/>
    <property type="molecule type" value="Genomic_DNA"/>
</dbReference>